<dbReference type="Pfam" id="PF03221">
    <property type="entry name" value="HTH_Tnp_Tc5"/>
    <property type="match status" value="1"/>
</dbReference>
<reference evidence="6 8" key="2">
    <citation type="journal article" date="2013" name="Nature">
        <title>Insights into bilaterian evolution from three spiralian genomes.</title>
        <authorList>
            <person name="Simakov O."/>
            <person name="Marletaz F."/>
            <person name="Cho S.J."/>
            <person name="Edsinger-Gonzales E."/>
            <person name="Havlak P."/>
            <person name="Hellsten U."/>
            <person name="Kuo D.H."/>
            <person name="Larsson T."/>
            <person name="Lv J."/>
            <person name="Arendt D."/>
            <person name="Savage R."/>
            <person name="Osoegawa K."/>
            <person name="de Jong P."/>
            <person name="Grimwood J."/>
            <person name="Chapman J.A."/>
            <person name="Shapiro H."/>
            <person name="Aerts A."/>
            <person name="Otillar R.P."/>
            <person name="Terry A.Y."/>
            <person name="Boore J.L."/>
            <person name="Grigoriev I.V."/>
            <person name="Lindberg D.R."/>
            <person name="Seaver E.C."/>
            <person name="Weisblat D.A."/>
            <person name="Putnam N.H."/>
            <person name="Rokhsar D.S."/>
        </authorList>
    </citation>
    <scope>NUCLEOTIDE SEQUENCE</scope>
    <source>
        <strain evidence="6 8">I ESC-2004</strain>
    </source>
</reference>
<evidence type="ECO:0000256" key="2">
    <source>
        <dbReference type="ARBA" id="ARBA00023125"/>
    </source>
</evidence>
<sequence>MDALKAVETVKMTIRGAAKKYCVPYSTLKDRVHGRVRHGTKPGVKTILSPEEEDELVKYIRDMENSGFQMRHVDVRDRAGELLRLNHGHNTPYKEGSPGHNWLGGFLKRHPGLEFRRTLQRNMIPSAAKQKQMLRRFYDVGQQIFKKHRLHHKSDRIFVVSEFRVRLTQHATILVAASADGMVLPPFVVFHGQKLKLSSARQAFPDAFFTCSFNGFINDDIFLWWFRDHFLKKIPYVGNRPLVLFLSRPVTDISLQLAQRAKEERVFLVAIPPQVHHLVTPLDEELAVQVETMMTKKANKWHQQNENFPFTQRVFAEILRKVWSKGITAEEVTRKFCQNGLFPLSSSAISADRILNATQSLREAQQRASSAVSVKQDPLAGLSLLSALSSHEYASLGHMYSNDTMNRSFEGVEEDDSPERVSPRRSKRRRRDEDEEEEEEEEDPVVMRLKMEAEEASPKKKFKVSEELVKHVLEPSTRKSRAAASKPPAAATPHVQDEIVAARENIEQINRAIDSILEKAAQDEAAKKKQQTRQAAAPPLVAVRSDSEAASHLLESVKAEYKTEQVLTEEVVEEQVVEEQIVETNTVPLEEPYHEVIEEAEVELGQEESVDVKDMSSVEQLVQNKRTILVETVMVNGQKVKIVRMAPAGAGSSQSMAPPTAASKRTRVARNPPKVTILRNPRPAQSQAQVVVNPMDLVFDEVPQHQVLEETVEQEVEVSHPGEQYSAAPEQGQELVITEQHSYVPQELSQMVQEGVPAQIFEQDEGSSIQVQELDPDMVMDEQVILQPGEQEILEDENGVQYVQVFNSETGQHEHIVLEHQVV</sequence>
<dbReference type="InterPro" id="IPR004875">
    <property type="entry name" value="DDE_SF_endonuclease_dom"/>
</dbReference>
<dbReference type="GO" id="GO:0003677">
    <property type="term" value="F:DNA binding"/>
    <property type="evidence" value="ECO:0007669"/>
    <property type="project" value="UniProtKB-KW"/>
</dbReference>
<keyword evidence="8" id="KW-1185">Reference proteome</keyword>
<dbReference type="Pfam" id="PF05225">
    <property type="entry name" value="HTH_psq"/>
    <property type="match status" value="1"/>
</dbReference>
<evidence type="ECO:0000313" key="6">
    <source>
        <dbReference type="EMBL" id="ELU15748.1"/>
    </source>
</evidence>
<dbReference type="HOGENOM" id="CLU_343963_0_0_1"/>
<dbReference type="OrthoDB" id="6146321at2759"/>
<feature type="region of interest" description="Disordered" evidence="4">
    <location>
        <begin position="524"/>
        <end position="543"/>
    </location>
</feature>
<proteinExistence type="predicted"/>
<dbReference type="AlphaFoldDB" id="R7VAA5"/>
<evidence type="ECO:0000259" key="5">
    <source>
        <dbReference type="PROSITE" id="PS51253"/>
    </source>
</evidence>
<dbReference type="EMBL" id="AMQN01004490">
    <property type="status" value="NOT_ANNOTATED_CDS"/>
    <property type="molecule type" value="Genomic_DNA"/>
</dbReference>
<dbReference type="PANTHER" id="PTHR19303:SF74">
    <property type="entry name" value="POGO TRANSPOSABLE ELEMENT WITH KRAB DOMAIN"/>
    <property type="match status" value="1"/>
</dbReference>
<evidence type="ECO:0000256" key="4">
    <source>
        <dbReference type="SAM" id="MobiDB-lite"/>
    </source>
</evidence>
<dbReference type="EnsemblMetazoa" id="CapteT223930">
    <property type="protein sequence ID" value="CapteP223930"/>
    <property type="gene ID" value="CapteG223930"/>
</dbReference>
<dbReference type="EMBL" id="KB293638">
    <property type="protein sequence ID" value="ELU15748.1"/>
    <property type="molecule type" value="Genomic_DNA"/>
</dbReference>
<comment type="subcellular location">
    <subcellularLocation>
        <location evidence="1">Nucleus</location>
    </subcellularLocation>
</comment>
<reference evidence="7" key="3">
    <citation type="submission" date="2015-06" db="UniProtKB">
        <authorList>
            <consortium name="EnsemblMetazoa"/>
        </authorList>
    </citation>
    <scope>IDENTIFICATION</scope>
</reference>
<gene>
    <name evidence="6" type="ORF">CAPTEDRAFT_223930</name>
</gene>
<dbReference type="Gene3D" id="1.10.10.60">
    <property type="entry name" value="Homeodomain-like"/>
    <property type="match status" value="1"/>
</dbReference>
<evidence type="ECO:0000313" key="7">
    <source>
        <dbReference type="EnsemblMetazoa" id="CapteP223930"/>
    </source>
</evidence>
<dbReference type="InterPro" id="IPR006600">
    <property type="entry name" value="HTH_CenpB_DNA-bd_dom"/>
</dbReference>
<feature type="region of interest" description="Disordered" evidence="4">
    <location>
        <begin position="409"/>
        <end position="445"/>
    </location>
</feature>
<feature type="region of interest" description="Disordered" evidence="4">
    <location>
        <begin position="473"/>
        <end position="494"/>
    </location>
</feature>
<dbReference type="PROSITE" id="PS51253">
    <property type="entry name" value="HTH_CENPB"/>
    <property type="match status" value="1"/>
</dbReference>
<protein>
    <recommendedName>
        <fullName evidence="5">HTH CENPB-type domain-containing protein</fullName>
    </recommendedName>
</protein>
<name>R7VAA5_CAPTE</name>
<feature type="compositionally biased region" description="Low complexity" evidence="4">
    <location>
        <begin position="482"/>
        <end position="491"/>
    </location>
</feature>
<reference evidence="8" key="1">
    <citation type="submission" date="2012-12" db="EMBL/GenBank/DDBJ databases">
        <authorList>
            <person name="Hellsten U."/>
            <person name="Grimwood J."/>
            <person name="Chapman J.A."/>
            <person name="Shapiro H."/>
            <person name="Aerts A."/>
            <person name="Otillar R.P."/>
            <person name="Terry A.Y."/>
            <person name="Boore J.L."/>
            <person name="Simakov O."/>
            <person name="Marletaz F."/>
            <person name="Cho S.-J."/>
            <person name="Edsinger-Gonzales E."/>
            <person name="Havlak P."/>
            <person name="Kuo D.-H."/>
            <person name="Larsson T."/>
            <person name="Lv J."/>
            <person name="Arendt D."/>
            <person name="Savage R."/>
            <person name="Osoegawa K."/>
            <person name="de Jong P."/>
            <person name="Lindberg D.R."/>
            <person name="Seaver E.C."/>
            <person name="Weisblat D.A."/>
            <person name="Putnam N.H."/>
            <person name="Grigoriev I.V."/>
            <person name="Rokhsar D.S."/>
        </authorList>
    </citation>
    <scope>NUCLEOTIDE SEQUENCE</scope>
    <source>
        <strain evidence="8">I ESC-2004</strain>
    </source>
</reference>
<keyword evidence="3" id="KW-0539">Nucleus</keyword>
<dbReference type="Pfam" id="PF03184">
    <property type="entry name" value="DDE_1"/>
    <property type="match status" value="1"/>
</dbReference>
<evidence type="ECO:0000313" key="8">
    <source>
        <dbReference type="Proteomes" id="UP000014760"/>
    </source>
</evidence>
<dbReference type="Proteomes" id="UP000014760">
    <property type="component" value="Unassembled WGS sequence"/>
</dbReference>
<dbReference type="GO" id="GO:0005634">
    <property type="term" value="C:nucleus"/>
    <property type="evidence" value="ECO:0007669"/>
    <property type="project" value="UniProtKB-SubCell"/>
</dbReference>
<dbReference type="InterPro" id="IPR050863">
    <property type="entry name" value="CenT-Element_Derived"/>
</dbReference>
<feature type="domain" description="HTH CENPB-type" evidence="5">
    <location>
        <begin position="40"/>
        <end position="116"/>
    </location>
</feature>
<feature type="compositionally biased region" description="Acidic residues" evidence="4">
    <location>
        <begin position="433"/>
        <end position="444"/>
    </location>
</feature>
<keyword evidence="2" id="KW-0238">DNA-binding</keyword>
<accession>R7VAA5</accession>
<evidence type="ECO:0000256" key="3">
    <source>
        <dbReference type="ARBA" id="ARBA00023242"/>
    </source>
</evidence>
<evidence type="ECO:0000256" key="1">
    <source>
        <dbReference type="ARBA" id="ARBA00004123"/>
    </source>
</evidence>
<dbReference type="OMA" id="TTEWFEG"/>
<dbReference type="InterPro" id="IPR007889">
    <property type="entry name" value="HTH_Psq"/>
</dbReference>
<organism evidence="6">
    <name type="scientific">Capitella teleta</name>
    <name type="common">Polychaete worm</name>
    <dbReference type="NCBI Taxonomy" id="283909"/>
    <lineage>
        <taxon>Eukaryota</taxon>
        <taxon>Metazoa</taxon>
        <taxon>Spiralia</taxon>
        <taxon>Lophotrochozoa</taxon>
        <taxon>Annelida</taxon>
        <taxon>Polychaeta</taxon>
        <taxon>Sedentaria</taxon>
        <taxon>Scolecida</taxon>
        <taxon>Capitellidae</taxon>
        <taxon>Capitella</taxon>
    </lineage>
</organism>
<dbReference type="PANTHER" id="PTHR19303">
    <property type="entry name" value="TRANSPOSON"/>
    <property type="match status" value="1"/>
</dbReference>